<dbReference type="PROSITE" id="PS50158">
    <property type="entry name" value="ZF_CCHC"/>
    <property type="match status" value="1"/>
</dbReference>
<sequence>METPAEAVIMVGRSASPASTPAKRSTRVVRPSTKIREAARQPDDLAEETTRATRLATRIASDDVAISDATERRKVASSSSGANEGRTMLQKVLELLSESRQETQKLRRAIVAQNEIISKQQQMIQEMDQQGKEMRDELRHIRAQLETLATPASSLQSSPQMSYASAAGSSPTIQTMNRGTVPAAKSARTAVSDSLYCTVDTSRVEEANRCQTQIGNIRKAIESDMRKSQRQETWKCAAVVTDARNPDRIKILCRDQTELKQVKEAAQKTVTSGARVLRDQLYPVKVDNTKRTAVLDAEGNVLPGAAEALGAENYVTIAKITWLSNREKAKAYGSMVIYVTKESDAQRLLDGVWFDVAGESACTNVFERRVGPIQCFNCQEMGHKAFSCKKPQRCGRCAKAEHHHRECKETVPKCVPCGGPHESYSRNCRARNPGDETQAASGPSG</sequence>
<name>A0A9P8MMH5_9HYPO</name>
<protein>
    <submittedName>
        <fullName evidence="5">Reverse transcriptase</fullName>
    </submittedName>
</protein>
<keyword evidence="5" id="KW-0548">Nucleotidyltransferase</keyword>
<dbReference type="RefSeq" id="XP_044715294.1">
    <property type="nucleotide sequence ID" value="XM_044869741.1"/>
</dbReference>
<evidence type="ECO:0000259" key="4">
    <source>
        <dbReference type="PROSITE" id="PS50158"/>
    </source>
</evidence>
<evidence type="ECO:0000256" key="1">
    <source>
        <dbReference type="PROSITE-ProRule" id="PRU00047"/>
    </source>
</evidence>
<dbReference type="GO" id="GO:0003676">
    <property type="term" value="F:nucleic acid binding"/>
    <property type="evidence" value="ECO:0007669"/>
    <property type="project" value="InterPro"/>
</dbReference>
<evidence type="ECO:0000256" key="2">
    <source>
        <dbReference type="SAM" id="Coils"/>
    </source>
</evidence>
<evidence type="ECO:0000313" key="5">
    <source>
        <dbReference type="EMBL" id="KAH0957780.1"/>
    </source>
</evidence>
<evidence type="ECO:0000313" key="6">
    <source>
        <dbReference type="Proteomes" id="UP000824596"/>
    </source>
</evidence>
<feature type="region of interest" description="Disordered" evidence="3">
    <location>
        <begin position="151"/>
        <end position="170"/>
    </location>
</feature>
<keyword evidence="1" id="KW-0862">Zinc</keyword>
<dbReference type="GO" id="GO:0003964">
    <property type="term" value="F:RNA-directed DNA polymerase activity"/>
    <property type="evidence" value="ECO:0007669"/>
    <property type="project" value="UniProtKB-KW"/>
</dbReference>
<accession>A0A9P8MMH5</accession>
<organism evidence="5 6">
    <name type="scientific">Hirsutella rhossiliensis</name>
    <dbReference type="NCBI Taxonomy" id="111463"/>
    <lineage>
        <taxon>Eukaryota</taxon>
        <taxon>Fungi</taxon>
        <taxon>Dikarya</taxon>
        <taxon>Ascomycota</taxon>
        <taxon>Pezizomycotina</taxon>
        <taxon>Sordariomycetes</taxon>
        <taxon>Hypocreomycetidae</taxon>
        <taxon>Hypocreales</taxon>
        <taxon>Ophiocordycipitaceae</taxon>
        <taxon>Hirsutella</taxon>
    </lineage>
</organism>
<dbReference type="SMART" id="SM00343">
    <property type="entry name" value="ZnF_C2HC"/>
    <property type="match status" value="2"/>
</dbReference>
<dbReference type="AlphaFoldDB" id="A0A9P8MMH5"/>
<reference evidence="5" key="1">
    <citation type="submission" date="2021-09" db="EMBL/GenBank/DDBJ databases">
        <title>A high-quality genome of the endoparasitic fungus Hirsutella rhossiliensis with a comparison of Hirsutella genomes reveals transposable elements contributing to genome size variation.</title>
        <authorList>
            <person name="Lin R."/>
            <person name="Jiao Y."/>
            <person name="Sun X."/>
            <person name="Ling J."/>
            <person name="Xie B."/>
            <person name="Cheng X."/>
        </authorList>
    </citation>
    <scope>NUCLEOTIDE SEQUENCE</scope>
    <source>
        <strain evidence="5">HR02</strain>
    </source>
</reference>
<dbReference type="OrthoDB" id="4920372at2759"/>
<feature type="coiled-coil region" evidence="2">
    <location>
        <begin position="89"/>
        <end position="144"/>
    </location>
</feature>
<evidence type="ECO:0000256" key="3">
    <source>
        <dbReference type="SAM" id="MobiDB-lite"/>
    </source>
</evidence>
<dbReference type="InterPro" id="IPR036875">
    <property type="entry name" value="Znf_CCHC_sf"/>
</dbReference>
<keyword evidence="5" id="KW-0695">RNA-directed DNA polymerase</keyword>
<dbReference type="EMBL" id="JAIZPD010000019">
    <property type="protein sequence ID" value="KAH0957780.1"/>
    <property type="molecule type" value="Genomic_DNA"/>
</dbReference>
<keyword evidence="6" id="KW-1185">Reference proteome</keyword>
<dbReference type="GO" id="GO:0008270">
    <property type="term" value="F:zinc ion binding"/>
    <property type="evidence" value="ECO:0007669"/>
    <property type="project" value="UniProtKB-KW"/>
</dbReference>
<proteinExistence type="predicted"/>
<dbReference type="SUPFAM" id="SSF57756">
    <property type="entry name" value="Retrovirus zinc finger-like domains"/>
    <property type="match status" value="1"/>
</dbReference>
<comment type="caution">
    <text evidence="5">The sequence shown here is derived from an EMBL/GenBank/DDBJ whole genome shotgun (WGS) entry which is preliminary data.</text>
</comment>
<feature type="domain" description="CCHC-type" evidence="4">
    <location>
        <begin position="375"/>
        <end position="390"/>
    </location>
</feature>
<keyword evidence="5" id="KW-0808">Transferase</keyword>
<dbReference type="Pfam" id="PF00098">
    <property type="entry name" value="zf-CCHC"/>
    <property type="match status" value="1"/>
</dbReference>
<keyword evidence="1" id="KW-0863">Zinc-finger</keyword>
<dbReference type="InterPro" id="IPR001878">
    <property type="entry name" value="Znf_CCHC"/>
</dbReference>
<dbReference type="GeneID" id="68360399"/>
<dbReference type="Proteomes" id="UP000824596">
    <property type="component" value="Unassembled WGS sequence"/>
</dbReference>
<keyword evidence="1" id="KW-0479">Metal-binding</keyword>
<dbReference type="Gene3D" id="4.10.60.10">
    <property type="entry name" value="Zinc finger, CCHC-type"/>
    <property type="match status" value="1"/>
</dbReference>
<keyword evidence="2" id="KW-0175">Coiled coil</keyword>
<gene>
    <name evidence="5" type="ORF">HRG_11271</name>
</gene>